<proteinExistence type="inferred from homology"/>
<dbReference type="InterPro" id="IPR046778">
    <property type="entry name" value="UPF0758_N"/>
</dbReference>
<dbReference type="PROSITE" id="PS01302">
    <property type="entry name" value="UPF0758"/>
    <property type="match status" value="1"/>
</dbReference>
<evidence type="ECO:0000313" key="9">
    <source>
        <dbReference type="Proteomes" id="UP000242886"/>
    </source>
</evidence>
<dbReference type="InterPro" id="IPR001405">
    <property type="entry name" value="UPF0758"/>
</dbReference>
<reference evidence="8" key="1">
    <citation type="submission" date="2017-03" db="EMBL/GenBank/DDBJ databases">
        <authorList>
            <consortium name="AG Boll"/>
        </authorList>
    </citation>
    <scope>NUCLEOTIDE SEQUENCE [LARGE SCALE GENOMIC DNA]</scope>
    <source>
        <strain evidence="8">Chol</strain>
    </source>
</reference>
<dbReference type="CDD" id="cd08071">
    <property type="entry name" value="MPN_DUF2466"/>
    <property type="match status" value="1"/>
</dbReference>
<dbReference type="NCBIfam" id="NF000642">
    <property type="entry name" value="PRK00024.1"/>
    <property type="match status" value="1"/>
</dbReference>
<comment type="similarity">
    <text evidence="6">Belongs to the UPF0758 family.</text>
</comment>
<evidence type="ECO:0000256" key="2">
    <source>
        <dbReference type="ARBA" id="ARBA00022723"/>
    </source>
</evidence>
<keyword evidence="4" id="KW-0862">Zinc</keyword>
<dbReference type="GO" id="GO:0008237">
    <property type="term" value="F:metallopeptidase activity"/>
    <property type="evidence" value="ECO:0007669"/>
    <property type="project" value="UniProtKB-KW"/>
</dbReference>
<keyword evidence="9" id="KW-1185">Reference proteome</keyword>
<evidence type="ECO:0000256" key="3">
    <source>
        <dbReference type="ARBA" id="ARBA00022801"/>
    </source>
</evidence>
<evidence type="ECO:0000256" key="6">
    <source>
        <dbReference type="RuleBase" id="RU003797"/>
    </source>
</evidence>
<dbReference type="PROSITE" id="PS50249">
    <property type="entry name" value="MPN"/>
    <property type="match status" value="1"/>
</dbReference>
<feature type="domain" description="MPN" evidence="7">
    <location>
        <begin position="102"/>
        <end position="225"/>
    </location>
</feature>
<dbReference type="InterPro" id="IPR037518">
    <property type="entry name" value="MPN"/>
</dbReference>
<dbReference type="AlphaFoldDB" id="A0A7Z7HQY1"/>
<dbReference type="InterPro" id="IPR025657">
    <property type="entry name" value="RadC_JAB"/>
</dbReference>
<dbReference type="EMBL" id="LT837803">
    <property type="protein sequence ID" value="SMB26239.1"/>
    <property type="molecule type" value="Genomic_DNA"/>
</dbReference>
<organism evidence="8 9">
    <name type="scientific">Sterolibacterium denitrificans</name>
    <dbReference type="NCBI Taxonomy" id="157592"/>
    <lineage>
        <taxon>Bacteria</taxon>
        <taxon>Pseudomonadati</taxon>
        <taxon>Pseudomonadota</taxon>
        <taxon>Betaproteobacteria</taxon>
        <taxon>Nitrosomonadales</taxon>
        <taxon>Sterolibacteriaceae</taxon>
        <taxon>Sterolibacterium</taxon>
    </lineage>
</organism>
<dbReference type="GO" id="GO:0006508">
    <property type="term" value="P:proteolysis"/>
    <property type="evidence" value="ECO:0007669"/>
    <property type="project" value="UniProtKB-KW"/>
</dbReference>
<dbReference type="Pfam" id="PF04002">
    <property type="entry name" value="RadC"/>
    <property type="match status" value="1"/>
</dbReference>
<keyword evidence="1" id="KW-0645">Protease</keyword>
<dbReference type="InterPro" id="IPR020891">
    <property type="entry name" value="UPF0758_CS"/>
</dbReference>
<evidence type="ECO:0000313" key="8">
    <source>
        <dbReference type="EMBL" id="SMB26239.1"/>
    </source>
</evidence>
<name>A0A7Z7HQY1_9PROT</name>
<dbReference type="PANTHER" id="PTHR30471:SF3">
    <property type="entry name" value="UPF0758 PROTEIN YEES-RELATED"/>
    <property type="match status" value="1"/>
</dbReference>
<dbReference type="Proteomes" id="UP000242886">
    <property type="component" value="Chromosome SDENCHOL"/>
</dbReference>
<dbReference type="Gene3D" id="1.10.150.20">
    <property type="entry name" value="5' to 3' exonuclease, C-terminal subdomain"/>
    <property type="match status" value="1"/>
</dbReference>
<dbReference type="SUPFAM" id="SSF47781">
    <property type="entry name" value="RuvA domain 2-like"/>
    <property type="match status" value="1"/>
</dbReference>
<evidence type="ECO:0000256" key="5">
    <source>
        <dbReference type="ARBA" id="ARBA00023049"/>
    </source>
</evidence>
<evidence type="ECO:0000256" key="1">
    <source>
        <dbReference type="ARBA" id="ARBA00022670"/>
    </source>
</evidence>
<keyword evidence="2" id="KW-0479">Metal-binding</keyword>
<dbReference type="PANTHER" id="PTHR30471">
    <property type="entry name" value="DNA REPAIR PROTEIN RADC"/>
    <property type="match status" value="1"/>
</dbReference>
<dbReference type="GO" id="GO:0046872">
    <property type="term" value="F:metal ion binding"/>
    <property type="evidence" value="ECO:0007669"/>
    <property type="project" value="UniProtKB-KW"/>
</dbReference>
<sequence length="225" mass="24775">MAITDWPEHERPRERLLQNGTAALSDAELLAIFLRIGVRGKSAVDLARDLLAHFGSLTRLGNASVSEFASIPGMGTAKYAQLQAVLEMARRALREELQHGDLLSTPGAVRDWLRLHLAHLRHECFVAIWLDAQNQLIANEELFRGTLTQTSVYPREVVNQALRHNAAAVIFAHNHPSGITEPSRADEMLTSTLKQALGLIDVRLLDHFIVAGNAAPLSFAEKGLL</sequence>
<dbReference type="InterPro" id="IPR010994">
    <property type="entry name" value="RuvA_2-like"/>
</dbReference>
<dbReference type="RefSeq" id="WP_154716638.1">
    <property type="nucleotide sequence ID" value="NZ_LT837803.1"/>
</dbReference>
<accession>A0A7Z7HQY1</accession>
<gene>
    <name evidence="8" type="primary">yicR</name>
    <name evidence="8" type="ORF">SDENCHOL_20093</name>
</gene>
<evidence type="ECO:0000259" key="7">
    <source>
        <dbReference type="PROSITE" id="PS50249"/>
    </source>
</evidence>
<evidence type="ECO:0000256" key="4">
    <source>
        <dbReference type="ARBA" id="ARBA00022833"/>
    </source>
</evidence>
<dbReference type="Pfam" id="PF20582">
    <property type="entry name" value="UPF0758_N"/>
    <property type="match status" value="1"/>
</dbReference>
<dbReference type="NCBIfam" id="TIGR00608">
    <property type="entry name" value="radc"/>
    <property type="match status" value="1"/>
</dbReference>
<keyword evidence="3" id="KW-0378">Hydrolase</keyword>
<keyword evidence="5" id="KW-0482">Metalloprotease</keyword>
<protein>
    <submittedName>
        <fullName evidence="8">Protein associated with replication fork, possible DNA repair protein</fullName>
    </submittedName>
</protein>
<dbReference type="Gene3D" id="3.40.140.10">
    <property type="entry name" value="Cytidine Deaminase, domain 2"/>
    <property type="match status" value="1"/>
</dbReference>